<feature type="compositionally biased region" description="Low complexity" evidence="2">
    <location>
        <begin position="98"/>
        <end position="109"/>
    </location>
</feature>
<name>A0A5N4C079_CAMDR</name>
<evidence type="ECO:0000256" key="1">
    <source>
        <dbReference type="SAM" id="Coils"/>
    </source>
</evidence>
<keyword evidence="3" id="KW-0808">Transferase</keyword>
<keyword evidence="4" id="KW-1185">Reference proteome</keyword>
<evidence type="ECO:0000256" key="2">
    <source>
        <dbReference type="SAM" id="MobiDB-lite"/>
    </source>
</evidence>
<gene>
    <name evidence="3" type="ORF">Cadr_000030176</name>
</gene>
<evidence type="ECO:0000313" key="3">
    <source>
        <dbReference type="EMBL" id="KAB1252237.1"/>
    </source>
</evidence>
<dbReference type="AlphaFoldDB" id="A0A5N4C079"/>
<evidence type="ECO:0000313" key="4">
    <source>
        <dbReference type="Proteomes" id="UP000299084"/>
    </source>
</evidence>
<keyword evidence="1" id="KW-0175">Coiled coil</keyword>
<feature type="compositionally biased region" description="Polar residues" evidence="2">
    <location>
        <begin position="224"/>
        <end position="244"/>
    </location>
</feature>
<feature type="non-terminal residue" evidence="3">
    <location>
        <position position="587"/>
    </location>
</feature>
<dbReference type="EMBL" id="JWIN03000051">
    <property type="protein sequence ID" value="KAB1252237.1"/>
    <property type="molecule type" value="Genomic_DNA"/>
</dbReference>
<feature type="region of interest" description="Disordered" evidence="2">
    <location>
        <begin position="1"/>
        <end position="134"/>
    </location>
</feature>
<feature type="compositionally biased region" description="Basic residues" evidence="2">
    <location>
        <begin position="470"/>
        <end position="479"/>
    </location>
</feature>
<dbReference type="InterPro" id="IPR050588">
    <property type="entry name" value="WNK_Ser-Thr_kinase"/>
</dbReference>
<dbReference type="PANTHER" id="PTHR13902">
    <property type="entry name" value="SERINE/THREONINE-PROTEIN KINASE WNK WITH NO LYSINE -RELATED"/>
    <property type="match status" value="1"/>
</dbReference>
<reference evidence="3 4" key="1">
    <citation type="journal article" date="2019" name="Mol. Ecol. Resour.">
        <title>Improving Illumina assemblies with Hi-C and long reads: an example with the North African dromedary.</title>
        <authorList>
            <person name="Elbers J.P."/>
            <person name="Rogers M.F."/>
            <person name="Perelman P.L."/>
            <person name="Proskuryakova A.A."/>
            <person name="Serdyukova N.A."/>
            <person name="Johnson W.E."/>
            <person name="Horin P."/>
            <person name="Corander J."/>
            <person name="Murphy D."/>
            <person name="Burger P.A."/>
        </authorList>
    </citation>
    <scope>NUCLEOTIDE SEQUENCE [LARGE SCALE GENOMIC DNA]</scope>
    <source>
        <strain evidence="3">Drom800</strain>
        <tissue evidence="3">Blood</tissue>
    </source>
</reference>
<sequence length="587" mass="61332">MPAGGPGTPQGLATEHKAPWPPVETHDAQLPAQPLGVGPGPRTPSLEVPLHPMGLGEPVSAREASTRGEPLSASAAVSGAPGGAPQPTLGQPPPPLPTVVGAISLAAPQLPSPPLAPSALESDGEGPPPRVGFVDSTIKSLDEKLRTLLYQEHVPTSSASAGTPVEPSDRDFTLEPPRGDWPLSEASRGDLALLPQPADTPASAIPARLEPADRTGTVPGETLAESTQSCPGTLTEGGQASHPQTHGALVSGSPRKWPGQQDGSSPAKTVGRFSVVSTQDEWTLASPSTLRYSAPPDVYLDQAPRSPDVKLAVRRAQTASSIEVGMGEPVSSDSGDECPRGRSPAQKRASLPGSGGGVASDFVKKATAFLHRSSRAGSPSQETPSRMGVKVPTISVTSFHSQSSYISSDNDSEIEDADIRKELQSLREKHLKEISELQSQQKQEIEALYRRLGKPLPPNLGLFHTAPPVGRRRKTSKSKLKAGKLLNPLVQQLKVVASSTGSSTSSLVPGPEPGPQPALHIQAQVNNSNNKKGTFTDDLHKLVDEWTSKTVGATPLKPSLNQLKQTQKLHDMEAAAGRPPAPGEARA</sequence>
<accession>A0A5N4C079</accession>
<organism evidence="3 4">
    <name type="scientific">Camelus dromedarius</name>
    <name type="common">Dromedary</name>
    <name type="synonym">Arabian camel</name>
    <dbReference type="NCBI Taxonomy" id="9838"/>
    <lineage>
        <taxon>Eukaryota</taxon>
        <taxon>Metazoa</taxon>
        <taxon>Chordata</taxon>
        <taxon>Craniata</taxon>
        <taxon>Vertebrata</taxon>
        <taxon>Euteleostomi</taxon>
        <taxon>Mammalia</taxon>
        <taxon>Eutheria</taxon>
        <taxon>Laurasiatheria</taxon>
        <taxon>Artiodactyla</taxon>
        <taxon>Tylopoda</taxon>
        <taxon>Camelidae</taxon>
        <taxon>Camelus</taxon>
    </lineage>
</organism>
<feature type="coiled-coil region" evidence="1">
    <location>
        <begin position="420"/>
        <end position="451"/>
    </location>
</feature>
<feature type="region of interest" description="Disordered" evidence="2">
    <location>
        <begin position="459"/>
        <end position="479"/>
    </location>
</feature>
<protein>
    <submittedName>
        <fullName evidence="3">Serine/threonine-protein kinase WNK2</fullName>
    </submittedName>
</protein>
<dbReference type="Proteomes" id="UP000299084">
    <property type="component" value="Unassembled WGS sequence"/>
</dbReference>
<comment type="caution">
    <text evidence="3">The sequence shown here is derived from an EMBL/GenBank/DDBJ whole genome shotgun (WGS) entry which is preliminary data.</text>
</comment>
<dbReference type="GO" id="GO:0016301">
    <property type="term" value="F:kinase activity"/>
    <property type="evidence" value="ECO:0007669"/>
    <property type="project" value="UniProtKB-KW"/>
</dbReference>
<feature type="region of interest" description="Disordered" evidence="2">
    <location>
        <begin position="549"/>
        <end position="587"/>
    </location>
</feature>
<feature type="compositionally biased region" description="Low complexity" evidence="2">
    <location>
        <begin position="70"/>
        <end position="89"/>
    </location>
</feature>
<feature type="region of interest" description="Disordered" evidence="2">
    <location>
        <begin position="310"/>
        <end position="359"/>
    </location>
</feature>
<feature type="region of interest" description="Disordered" evidence="2">
    <location>
        <begin position="284"/>
        <end position="303"/>
    </location>
</feature>
<keyword evidence="3" id="KW-0418">Kinase</keyword>
<proteinExistence type="predicted"/>
<feature type="region of interest" description="Disordered" evidence="2">
    <location>
        <begin position="153"/>
        <end position="272"/>
    </location>
</feature>